<dbReference type="Proteomes" id="UP000218784">
    <property type="component" value="Unassembled WGS sequence"/>
</dbReference>
<evidence type="ECO:0000256" key="5">
    <source>
        <dbReference type="SAM" id="MobiDB-lite"/>
    </source>
</evidence>
<proteinExistence type="predicted"/>
<dbReference type="EMBL" id="NWVD01000001">
    <property type="protein sequence ID" value="PCG10192.1"/>
    <property type="molecule type" value="Genomic_DNA"/>
</dbReference>
<name>A0A2A4HZ97_9SPHN</name>
<keyword evidence="8" id="KW-1185">Reference proteome</keyword>
<evidence type="ECO:0000313" key="8">
    <source>
        <dbReference type="Proteomes" id="UP000218784"/>
    </source>
</evidence>
<dbReference type="Pfam" id="PF03544">
    <property type="entry name" value="TonB_C"/>
    <property type="match status" value="1"/>
</dbReference>
<dbReference type="PROSITE" id="PS52015">
    <property type="entry name" value="TONB_CTD"/>
    <property type="match status" value="1"/>
</dbReference>
<protein>
    <submittedName>
        <fullName evidence="7">Energy transducer TonB</fullName>
    </submittedName>
</protein>
<keyword evidence="3" id="KW-1133">Transmembrane helix</keyword>
<dbReference type="RefSeq" id="WP_096609779.1">
    <property type="nucleotide sequence ID" value="NZ_NWVD01000001.1"/>
</dbReference>
<dbReference type="GO" id="GO:0055085">
    <property type="term" value="P:transmembrane transport"/>
    <property type="evidence" value="ECO:0007669"/>
    <property type="project" value="InterPro"/>
</dbReference>
<evidence type="ECO:0000313" key="7">
    <source>
        <dbReference type="EMBL" id="PCG10192.1"/>
    </source>
</evidence>
<comment type="subcellular location">
    <subcellularLocation>
        <location evidence="1">Membrane</location>
        <topology evidence="1">Single-pass membrane protein</topology>
    </subcellularLocation>
</comment>
<comment type="caution">
    <text evidence="7">The sequence shown here is derived from an EMBL/GenBank/DDBJ whole genome shotgun (WGS) entry which is preliminary data.</text>
</comment>
<feature type="compositionally biased region" description="Gly residues" evidence="5">
    <location>
        <begin position="119"/>
        <end position="134"/>
    </location>
</feature>
<dbReference type="NCBIfam" id="TIGR01352">
    <property type="entry name" value="tonB_Cterm"/>
    <property type="match status" value="1"/>
</dbReference>
<feature type="region of interest" description="Disordered" evidence="5">
    <location>
        <begin position="111"/>
        <end position="135"/>
    </location>
</feature>
<feature type="compositionally biased region" description="Pro residues" evidence="5">
    <location>
        <begin position="48"/>
        <end position="60"/>
    </location>
</feature>
<evidence type="ECO:0000256" key="4">
    <source>
        <dbReference type="ARBA" id="ARBA00023136"/>
    </source>
</evidence>
<keyword evidence="4" id="KW-0472">Membrane</keyword>
<evidence type="ECO:0000256" key="2">
    <source>
        <dbReference type="ARBA" id="ARBA00022692"/>
    </source>
</evidence>
<dbReference type="AlphaFoldDB" id="A0A2A4HZ97"/>
<dbReference type="InterPro" id="IPR006260">
    <property type="entry name" value="TonB/TolA_C"/>
</dbReference>
<accession>A0A2A4HZ97</accession>
<feature type="domain" description="TonB C-terminal" evidence="6">
    <location>
        <begin position="136"/>
        <end position="228"/>
    </location>
</feature>
<dbReference type="GO" id="GO:0016020">
    <property type="term" value="C:membrane"/>
    <property type="evidence" value="ECO:0007669"/>
    <property type="project" value="UniProtKB-SubCell"/>
</dbReference>
<gene>
    <name evidence="7" type="ORF">COA17_01650</name>
</gene>
<sequence>MTGTRRTERIVAWALVLALHSAACWWLLAPDEAVPGATPGASLATFDIPPPAPAPPPPLPAADDAGRSSVRAPARTANPTPLAAPPVIIVPPSVPLLAAPVAGSGIGAQADGAATSDGNGSGAEGAGAGAGAGAAGTPARLIRGVIRARDYPAAERRARIDGVVTVRFTVTLDGRAIACRTMRSSGNAALDATTCRLIEQRFGYAPARDANGAPHAEERGWEQRWWIDAAADGAINGDAPPPGP</sequence>
<evidence type="ECO:0000256" key="1">
    <source>
        <dbReference type="ARBA" id="ARBA00004167"/>
    </source>
</evidence>
<reference evidence="7 8" key="1">
    <citation type="submission" date="2017-09" db="EMBL/GenBank/DDBJ databases">
        <title>Sphingomonas ginsenosidimutans KACC 14949, whole genome shotgun sequence.</title>
        <authorList>
            <person name="Feng G."/>
            <person name="Zhu H."/>
        </authorList>
    </citation>
    <scope>NUCLEOTIDE SEQUENCE [LARGE SCALE GENOMIC DNA]</scope>
    <source>
        <strain evidence="7 8">KACC 14949</strain>
    </source>
</reference>
<feature type="region of interest" description="Disordered" evidence="5">
    <location>
        <begin position="44"/>
        <end position="84"/>
    </location>
</feature>
<keyword evidence="2" id="KW-0812">Transmembrane</keyword>
<evidence type="ECO:0000256" key="3">
    <source>
        <dbReference type="ARBA" id="ARBA00022989"/>
    </source>
</evidence>
<dbReference type="InterPro" id="IPR037682">
    <property type="entry name" value="TonB_C"/>
</dbReference>
<dbReference type="SUPFAM" id="SSF74653">
    <property type="entry name" value="TolA/TonB C-terminal domain"/>
    <property type="match status" value="1"/>
</dbReference>
<dbReference type="Gene3D" id="3.30.1150.10">
    <property type="match status" value="1"/>
</dbReference>
<evidence type="ECO:0000259" key="6">
    <source>
        <dbReference type="PROSITE" id="PS52015"/>
    </source>
</evidence>
<organism evidence="7 8">
    <name type="scientific">Sphingomonas ginsenosidimutans</name>
    <dbReference type="NCBI Taxonomy" id="862134"/>
    <lineage>
        <taxon>Bacteria</taxon>
        <taxon>Pseudomonadati</taxon>
        <taxon>Pseudomonadota</taxon>
        <taxon>Alphaproteobacteria</taxon>
        <taxon>Sphingomonadales</taxon>
        <taxon>Sphingomonadaceae</taxon>
        <taxon>Sphingomonas</taxon>
    </lineage>
</organism>